<dbReference type="OrthoDB" id="1490051at2"/>
<evidence type="ECO:0000256" key="1">
    <source>
        <dbReference type="SAM" id="SignalP"/>
    </source>
</evidence>
<protein>
    <recommendedName>
        <fullName evidence="4">Secreted protein</fullName>
    </recommendedName>
</protein>
<dbReference type="Proteomes" id="UP000005019">
    <property type="component" value="Unassembled WGS sequence"/>
</dbReference>
<dbReference type="AlphaFoldDB" id="F5RFF8"/>
<dbReference type="eggNOG" id="COG2374">
    <property type="taxonomic scope" value="Bacteria"/>
</dbReference>
<dbReference type="STRING" id="1000565.METUNv1_03035"/>
<proteinExistence type="predicted"/>
<sequence>MKAFHTRLLGAALLAVALPATADIQVTPDATGRYVYVQDFNTLGATSRAFEWRDNDTLPGWRLLNFVEQPLVTPTYRGDTGDDTGGSFYSYGLEGDSDRALGGLGSGGGYFGTPAAGQLAGYITVSFRNAGDRDIGNVKLAFEGQQWRQGASDDLNRLVFEYGVGEEFGHVEWVRPGAGFDFESPSPLIVTPAGSPVYGRDALAKQALGGVIRPAWTAGGRLWLRWVVRNHQGFDHGLAIDNLKLTVERP</sequence>
<comment type="caution">
    <text evidence="2">The sequence shown here is derived from an EMBL/GenBank/DDBJ whole genome shotgun (WGS) entry which is preliminary data.</text>
</comment>
<organism evidence="2 3">
    <name type="scientific">Methyloversatilis universalis (strain ATCC BAA-1314 / DSM 25237 / JCM 13912 / CCUG 52030 / FAM5)</name>
    <dbReference type="NCBI Taxonomy" id="1000565"/>
    <lineage>
        <taxon>Bacteria</taxon>
        <taxon>Pseudomonadati</taxon>
        <taxon>Pseudomonadota</taxon>
        <taxon>Betaproteobacteria</taxon>
        <taxon>Nitrosomonadales</taxon>
        <taxon>Sterolibacteriaceae</taxon>
        <taxon>Methyloversatilis</taxon>
    </lineage>
</organism>
<keyword evidence="1" id="KW-0732">Signal</keyword>
<gene>
    <name evidence="2" type="ORF">METUNv1_03035</name>
</gene>
<accession>F5RFF8</accession>
<reference evidence="2 3" key="1">
    <citation type="journal article" date="2011" name="J. Bacteriol.">
        <title>Genome sequence of Methyloversatilis universalis FAM5T, a methylotrophic representative of the order Rhodocyclales.</title>
        <authorList>
            <person name="Kittichotirat W."/>
            <person name="Good N.M."/>
            <person name="Hall R."/>
            <person name="Bringel F."/>
            <person name="Lajus A."/>
            <person name="Medigue C."/>
            <person name="Smalley N.E."/>
            <person name="Beck D."/>
            <person name="Bumgarner R."/>
            <person name="Vuilleumier S."/>
            <person name="Kalyuzhnaya M.G."/>
        </authorList>
    </citation>
    <scope>NUCLEOTIDE SEQUENCE [LARGE SCALE GENOMIC DNA]</scope>
    <source>
        <strain evidence="3">ATCC BAA-1314 / JCM 13912 / FAM5</strain>
    </source>
</reference>
<evidence type="ECO:0000313" key="3">
    <source>
        <dbReference type="Proteomes" id="UP000005019"/>
    </source>
</evidence>
<feature type="chain" id="PRO_5003331546" description="Secreted protein" evidence="1">
    <location>
        <begin position="23"/>
        <end position="250"/>
    </location>
</feature>
<evidence type="ECO:0008006" key="4">
    <source>
        <dbReference type="Google" id="ProtNLM"/>
    </source>
</evidence>
<feature type="signal peptide" evidence="1">
    <location>
        <begin position="1"/>
        <end position="22"/>
    </location>
</feature>
<evidence type="ECO:0000313" key="2">
    <source>
        <dbReference type="EMBL" id="EGK70810.1"/>
    </source>
</evidence>
<dbReference type="EMBL" id="AFHG01000053">
    <property type="protein sequence ID" value="EGK70810.1"/>
    <property type="molecule type" value="Genomic_DNA"/>
</dbReference>
<keyword evidence="3" id="KW-1185">Reference proteome</keyword>
<name>F5RFF8_METUF</name>